<evidence type="ECO:0000313" key="1">
    <source>
        <dbReference type="EMBL" id="RNA12974.1"/>
    </source>
</evidence>
<dbReference type="AlphaFoldDB" id="A0A3M7QPH8"/>
<protein>
    <recommendedName>
        <fullName evidence="3">Tc1-like transposase DDE domain-containing protein</fullName>
    </recommendedName>
</protein>
<organism evidence="1 2">
    <name type="scientific">Brachionus plicatilis</name>
    <name type="common">Marine rotifer</name>
    <name type="synonym">Brachionus muelleri</name>
    <dbReference type="NCBI Taxonomy" id="10195"/>
    <lineage>
        <taxon>Eukaryota</taxon>
        <taxon>Metazoa</taxon>
        <taxon>Spiralia</taxon>
        <taxon>Gnathifera</taxon>
        <taxon>Rotifera</taxon>
        <taxon>Eurotatoria</taxon>
        <taxon>Monogononta</taxon>
        <taxon>Pseudotrocha</taxon>
        <taxon>Ploima</taxon>
        <taxon>Brachionidae</taxon>
        <taxon>Brachionus</taxon>
    </lineage>
</organism>
<dbReference type="Proteomes" id="UP000276133">
    <property type="component" value="Unassembled WGS sequence"/>
</dbReference>
<sequence length="93" mass="10788">MIYQILLFFNTNFIEARNYSIKIHIWAGISSNGSAKFALNSPPNSPIEMVWNELKKFIFSQDPKDEEDYQITTFKDLIVKGLIAIITKMIKIM</sequence>
<gene>
    <name evidence="1" type="ORF">BpHYR1_034533</name>
</gene>
<accession>A0A3M7QPH8</accession>
<dbReference type="EMBL" id="REGN01005543">
    <property type="protein sequence ID" value="RNA12974.1"/>
    <property type="molecule type" value="Genomic_DNA"/>
</dbReference>
<evidence type="ECO:0000313" key="2">
    <source>
        <dbReference type="Proteomes" id="UP000276133"/>
    </source>
</evidence>
<name>A0A3M7QPH8_BRAPC</name>
<reference evidence="1 2" key="1">
    <citation type="journal article" date="2018" name="Sci. Rep.">
        <title>Genomic signatures of local adaptation to the degree of environmental predictability in rotifers.</title>
        <authorList>
            <person name="Franch-Gras L."/>
            <person name="Hahn C."/>
            <person name="Garcia-Roger E.M."/>
            <person name="Carmona M.J."/>
            <person name="Serra M."/>
            <person name="Gomez A."/>
        </authorList>
    </citation>
    <scope>NUCLEOTIDE SEQUENCE [LARGE SCALE GENOMIC DNA]</scope>
    <source>
        <strain evidence="1">HYR1</strain>
    </source>
</reference>
<keyword evidence="2" id="KW-1185">Reference proteome</keyword>
<evidence type="ECO:0008006" key="3">
    <source>
        <dbReference type="Google" id="ProtNLM"/>
    </source>
</evidence>
<comment type="caution">
    <text evidence="1">The sequence shown here is derived from an EMBL/GenBank/DDBJ whole genome shotgun (WGS) entry which is preliminary data.</text>
</comment>
<proteinExistence type="predicted"/>